<dbReference type="Gene3D" id="3.30.565.10">
    <property type="entry name" value="Histidine kinase-like ATPase, C-terminal domain"/>
    <property type="match status" value="1"/>
</dbReference>
<keyword evidence="6" id="KW-1133">Transmembrane helix</keyword>
<feature type="transmembrane region" description="Helical" evidence="6">
    <location>
        <begin position="179"/>
        <end position="199"/>
    </location>
</feature>
<keyword evidence="5" id="KW-0418">Kinase</keyword>
<evidence type="ECO:0000256" key="5">
    <source>
        <dbReference type="ARBA" id="ARBA00022777"/>
    </source>
</evidence>
<gene>
    <name evidence="10" type="ORF">GCM10011416_20080</name>
</gene>
<comment type="caution">
    <text evidence="10">The sequence shown here is derived from an EMBL/GenBank/DDBJ whole genome shotgun (WGS) entry which is preliminary data.</text>
</comment>
<feature type="transmembrane region" description="Helical" evidence="6">
    <location>
        <begin position="12"/>
        <end position="30"/>
    </location>
</feature>
<dbReference type="EMBL" id="BMJW01000002">
    <property type="protein sequence ID" value="GGH01349.1"/>
    <property type="molecule type" value="Genomic_DNA"/>
</dbReference>
<evidence type="ECO:0000256" key="3">
    <source>
        <dbReference type="ARBA" id="ARBA00022553"/>
    </source>
</evidence>
<dbReference type="AlphaFoldDB" id="A0A917I0R6"/>
<evidence type="ECO:0000313" key="11">
    <source>
        <dbReference type="Proteomes" id="UP000633278"/>
    </source>
</evidence>
<dbReference type="PANTHER" id="PTHR43304:SF1">
    <property type="entry name" value="PAC DOMAIN-CONTAINING PROTEIN"/>
    <property type="match status" value="1"/>
</dbReference>
<dbReference type="InterPro" id="IPR035965">
    <property type="entry name" value="PAS-like_dom_sf"/>
</dbReference>
<evidence type="ECO:0000259" key="7">
    <source>
        <dbReference type="PROSITE" id="PS50109"/>
    </source>
</evidence>
<dbReference type="CDD" id="cd00130">
    <property type="entry name" value="PAS"/>
    <property type="match status" value="1"/>
</dbReference>
<evidence type="ECO:0000313" key="10">
    <source>
        <dbReference type="EMBL" id="GGH01349.1"/>
    </source>
</evidence>
<dbReference type="SUPFAM" id="SSF55785">
    <property type="entry name" value="PYP-like sensor domain (PAS domain)"/>
    <property type="match status" value="1"/>
</dbReference>
<dbReference type="Gene3D" id="1.10.287.130">
    <property type="match status" value="1"/>
</dbReference>
<comment type="catalytic activity">
    <reaction evidence="1">
        <text>ATP + protein L-histidine = ADP + protein N-phospho-L-histidine.</text>
        <dbReference type="EC" id="2.7.13.3"/>
    </reaction>
</comment>
<feature type="transmembrane region" description="Helical" evidence="6">
    <location>
        <begin position="42"/>
        <end position="62"/>
    </location>
</feature>
<dbReference type="GO" id="GO:0000155">
    <property type="term" value="F:phosphorelay sensor kinase activity"/>
    <property type="evidence" value="ECO:0007669"/>
    <property type="project" value="InterPro"/>
</dbReference>
<protein>
    <recommendedName>
        <fullName evidence="2">histidine kinase</fullName>
        <ecNumber evidence="2">2.7.13.3</ecNumber>
    </recommendedName>
</protein>
<dbReference type="FunFam" id="3.30.565.10:FF:000006">
    <property type="entry name" value="Sensor histidine kinase WalK"/>
    <property type="match status" value="1"/>
</dbReference>
<sequence length="649" mass="74423">MNLEKYKSLNSIFIWIILFFSSLVMLEWILKTKILFGIDGAGATTKFNTAFLFFLSALCLLFSKKKEKPFQILFSSLTLIIMAFSLLTIAEYIFNISLVDNLLVKDTVTPELPGRMSLATACSFTFVSTGFAGLLTKKIKYQRIAQHTILITSFITFLSIVTFVLRIPLENKLFFFKTMSIQTSIAFMLITFTLTFKYPKIGFTKMLLGNNYGSQTLRKSLPFTVLIPFLLSFILLSLINKGAIAVGFGILLYTMVLIFLSLLYFYYISVGMNKSQELRKHLEQNILLKNQELSQYKEALDKVAILAITDKNAIIKYVNEKFCSMSQYSMEEIIGKTDILVRSGYHPKSFHRNIIATVSSGIPWFGEVKNKKKDGTFYWTDTALIPFKDSNGNIYEYMAIKFDITERKNNEELLASKYVKTLEQKNKELEQFSYIASHDLQEPLRTITSFSDILYTEYYNKLDDQAKQIFTFIKEASGRMSNLIKNLLDYSRIGHQEELVKVDCNKLLNNINKDLTTLISETKTTIKISELPIITGYPTSIRLLFQNLISNAIKFSKKDEAPEITIGYTDKKDAWEFSIKDNGIGIQKEYQKKIFSIFQKLHAKEKYKGTGIGLAHCQKIVNLHLGEIWVKSNPNEGSTFYFTISKEII</sequence>
<evidence type="ECO:0000256" key="2">
    <source>
        <dbReference type="ARBA" id="ARBA00012438"/>
    </source>
</evidence>
<keyword evidence="4" id="KW-0808">Transferase</keyword>
<keyword evidence="11" id="KW-1185">Reference proteome</keyword>
<dbReference type="PROSITE" id="PS50113">
    <property type="entry name" value="PAC"/>
    <property type="match status" value="1"/>
</dbReference>
<dbReference type="InterPro" id="IPR036890">
    <property type="entry name" value="HATPase_C_sf"/>
</dbReference>
<dbReference type="InterPro" id="IPR036097">
    <property type="entry name" value="HisK_dim/P_sf"/>
</dbReference>
<dbReference type="InterPro" id="IPR000700">
    <property type="entry name" value="PAS-assoc_C"/>
</dbReference>
<feature type="transmembrane region" description="Helical" evidence="6">
    <location>
        <begin position="220"/>
        <end position="239"/>
    </location>
</feature>
<evidence type="ECO:0000256" key="6">
    <source>
        <dbReference type="SAM" id="Phobius"/>
    </source>
</evidence>
<feature type="transmembrane region" description="Helical" evidence="6">
    <location>
        <begin position="74"/>
        <end position="94"/>
    </location>
</feature>
<evidence type="ECO:0000259" key="8">
    <source>
        <dbReference type="PROSITE" id="PS50112"/>
    </source>
</evidence>
<dbReference type="SUPFAM" id="SSF55874">
    <property type="entry name" value="ATPase domain of HSP90 chaperone/DNA topoisomerase II/histidine kinase"/>
    <property type="match status" value="1"/>
</dbReference>
<dbReference type="CDD" id="cd00082">
    <property type="entry name" value="HisKA"/>
    <property type="match status" value="1"/>
</dbReference>
<dbReference type="InterPro" id="IPR005467">
    <property type="entry name" value="His_kinase_dom"/>
</dbReference>
<keyword evidence="3" id="KW-0597">Phosphoprotein</keyword>
<dbReference type="SMART" id="SM00086">
    <property type="entry name" value="PAC"/>
    <property type="match status" value="1"/>
</dbReference>
<dbReference type="EC" id="2.7.13.3" evidence="2"/>
<dbReference type="PROSITE" id="PS50112">
    <property type="entry name" value="PAS"/>
    <property type="match status" value="1"/>
</dbReference>
<reference evidence="10" key="1">
    <citation type="journal article" date="2014" name="Int. J. Syst. Evol. Microbiol.">
        <title>Complete genome sequence of Corynebacterium casei LMG S-19264T (=DSM 44701T), isolated from a smear-ripened cheese.</title>
        <authorList>
            <consortium name="US DOE Joint Genome Institute (JGI-PGF)"/>
            <person name="Walter F."/>
            <person name="Albersmeier A."/>
            <person name="Kalinowski J."/>
            <person name="Ruckert C."/>
        </authorList>
    </citation>
    <scope>NUCLEOTIDE SEQUENCE</scope>
    <source>
        <strain evidence="10">CGMCC 1.15763</strain>
    </source>
</reference>
<feature type="transmembrane region" description="Helical" evidence="6">
    <location>
        <begin position="245"/>
        <end position="267"/>
    </location>
</feature>
<dbReference type="PRINTS" id="PR00344">
    <property type="entry name" value="BCTRLSENSOR"/>
</dbReference>
<dbReference type="InterPro" id="IPR000014">
    <property type="entry name" value="PAS"/>
</dbReference>
<feature type="domain" description="Histidine kinase" evidence="7">
    <location>
        <begin position="435"/>
        <end position="648"/>
    </location>
</feature>
<keyword evidence="6" id="KW-0812">Transmembrane</keyword>
<evidence type="ECO:0000259" key="9">
    <source>
        <dbReference type="PROSITE" id="PS50113"/>
    </source>
</evidence>
<dbReference type="Pfam" id="PF13426">
    <property type="entry name" value="PAS_9"/>
    <property type="match status" value="1"/>
</dbReference>
<feature type="domain" description="PAC" evidence="9">
    <location>
        <begin position="364"/>
        <end position="416"/>
    </location>
</feature>
<feature type="domain" description="PAS" evidence="8">
    <location>
        <begin position="292"/>
        <end position="349"/>
    </location>
</feature>
<dbReference type="Pfam" id="PF00512">
    <property type="entry name" value="HisKA"/>
    <property type="match status" value="1"/>
</dbReference>
<keyword evidence="6" id="KW-0472">Membrane</keyword>
<reference evidence="10" key="2">
    <citation type="submission" date="2020-09" db="EMBL/GenBank/DDBJ databases">
        <authorList>
            <person name="Sun Q."/>
            <person name="Zhou Y."/>
        </authorList>
    </citation>
    <scope>NUCLEOTIDE SEQUENCE</scope>
    <source>
        <strain evidence="10">CGMCC 1.15763</strain>
    </source>
</reference>
<feature type="transmembrane region" description="Helical" evidence="6">
    <location>
        <begin position="114"/>
        <end position="136"/>
    </location>
</feature>
<dbReference type="InterPro" id="IPR001610">
    <property type="entry name" value="PAC"/>
</dbReference>
<dbReference type="Pfam" id="PF02518">
    <property type="entry name" value="HATPase_c"/>
    <property type="match status" value="1"/>
</dbReference>
<evidence type="ECO:0000256" key="1">
    <source>
        <dbReference type="ARBA" id="ARBA00000085"/>
    </source>
</evidence>
<accession>A0A917I0R6</accession>
<dbReference type="InterPro" id="IPR003594">
    <property type="entry name" value="HATPase_dom"/>
</dbReference>
<dbReference type="PROSITE" id="PS50109">
    <property type="entry name" value="HIS_KIN"/>
    <property type="match status" value="1"/>
</dbReference>
<dbReference type="Gene3D" id="3.30.450.20">
    <property type="entry name" value="PAS domain"/>
    <property type="match status" value="1"/>
</dbReference>
<evidence type="ECO:0000256" key="4">
    <source>
        <dbReference type="ARBA" id="ARBA00022679"/>
    </source>
</evidence>
<organism evidence="10 11">
    <name type="scientific">Polaribacter pacificus</name>
    <dbReference type="NCBI Taxonomy" id="1775173"/>
    <lineage>
        <taxon>Bacteria</taxon>
        <taxon>Pseudomonadati</taxon>
        <taxon>Bacteroidota</taxon>
        <taxon>Flavobacteriia</taxon>
        <taxon>Flavobacteriales</taxon>
        <taxon>Flavobacteriaceae</taxon>
    </lineage>
</organism>
<dbReference type="RefSeq" id="WP_188599191.1">
    <property type="nucleotide sequence ID" value="NZ_BMJW01000002.1"/>
</dbReference>
<dbReference type="PANTHER" id="PTHR43304">
    <property type="entry name" value="PHYTOCHROME-LIKE PROTEIN CPH1"/>
    <property type="match status" value="1"/>
</dbReference>
<dbReference type="SMART" id="SM00388">
    <property type="entry name" value="HisKA"/>
    <property type="match status" value="1"/>
</dbReference>
<dbReference type="InterPro" id="IPR052162">
    <property type="entry name" value="Sensor_kinase/Photoreceptor"/>
</dbReference>
<dbReference type="SMART" id="SM00387">
    <property type="entry name" value="HATPase_c"/>
    <property type="match status" value="1"/>
</dbReference>
<dbReference type="InterPro" id="IPR003661">
    <property type="entry name" value="HisK_dim/P_dom"/>
</dbReference>
<name>A0A917I0R6_9FLAO</name>
<feature type="transmembrane region" description="Helical" evidence="6">
    <location>
        <begin position="148"/>
        <end position="167"/>
    </location>
</feature>
<proteinExistence type="predicted"/>
<dbReference type="Proteomes" id="UP000633278">
    <property type="component" value="Unassembled WGS sequence"/>
</dbReference>
<dbReference type="NCBIfam" id="TIGR00229">
    <property type="entry name" value="sensory_box"/>
    <property type="match status" value="1"/>
</dbReference>
<dbReference type="SUPFAM" id="SSF47384">
    <property type="entry name" value="Homodimeric domain of signal transducing histidine kinase"/>
    <property type="match status" value="1"/>
</dbReference>
<dbReference type="InterPro" id="IPR004358">
    <property type="entry name" value="Sig_transdc_His_kin-like_C"/>
</dbReference>